<dbReference type="RefSeq" id="XP_001798039.1">
    <property type="nucleotide sequence ID" value="XM_001797987.1"/>
</dbReference>
<evidence type="ECO:0000313" key="2">
    <source>
        <dbReference type="EMBL" id="EAT85173.2"/>
    </source>
</evidence>
<organism evidence="2 3">
    <name type="scientific">Phaeosphaeria nodorum (strain SN15 / ATCC MYA-4574 / FGSC 10173)</name>
    <name type="common">Glume blotch fungus</name>
    <name type="synonym">Parastagonospora nodorum</name>
    <dbReference type="NCBI Taxonomy" id="321614"/>
    <lineage>
        <taxon>Eukaryota</taxon>
        <taxon>Fungi</taxon>
        <taxon>Dikarya</taxon>
        <taxon>Ascomycota</taxon>
        <taxon>Pezizomycotina</taxon>
        <taxon>Dothideomycetes</taxon>
        <taxon>Pleosporomycetidae</taxon>
        <taxon>Pleosporales</taxon>
        <taxon>Pleosporineae</taxon>
        <taxon>Phaeosphaeriaceae</taxon>
        <taxon>Parastagonospora</taxon>
    </lineage>
</organism>
<feature type="compositionally biased region" description="Basic and acidic residues" evidence="1">
    <location>
        <begin position="194"/>
        <end position="206"/>
    </location>
</feature>
<dbReference type="EMBL" id="CH445335">
    <property type="protein sequence ID" value="EAT85173.2"/>
    <property type="molecule type" value="Genomic_DNA"/>
</dbReference>
<dbReference type="KEGG" id="pno:SNOG_07707"/>
<proteinExistence type="predicted"/>
<dbReference type="AlphaFoldDB" id="Q0UKK7"/>
<dbReference type="InParanoid" id="Q0UKK7"/>
<name>Q0UKK7_PHANO</name>
<evidence type="ECO:0000313" key="3">
    <source>
        <dbReference type="Proteomes" id="UP000001055"/>
    </source>
</evidence>
<dbReference type="GeneID" id="5974932"/>
<evidence type="ECO:0000256" key="1">
    <source>
        <dbReference type="SAM" id="MobiDB-lite"/>
    </source>
</evidence>
<dbReference type="VEuPathDB" id="FungiDB:JI435_077070"/>
<feature type="compositionally biased region" description="Acidic residues" evidence="1">
    <location>
        <begin position="229"/>
        <end position="262"/>
    </location>
</feature>
<feature type="compositionally biased region" description="Basic and acidic residues" evidence="1">
    <location>
        <begin position="167"/>
        <end position="181"/>
    </location>
</feature>
<reference evidence="3" key="1">
    <citation type="journal article" date="2007" name="Plant Cell">
        <title>Dothideomycete-plant interactions illuminated by genome sequencing and EST analysis of the wheat pathogen Stagonospora nodorum.</title>
        <authorList>
            <person name="Hane J.K."/>
            <person name="Lowe R.G."/>
            <person name="Solomon P.S."/>
            <person name="Tan K.C."/>
            <person name="Schoch C.L."/>
            <person name="Spatafora J.W."/>
            <person name="Crous P.W."/>
            <person name="Kodira C."/>
            <person name="Birren B.W."/>
            <person name="Galagan J.E."/>
            <person name="Torriani S.F."/>
            <person name="McDonald B.A."/>
            <person name="Oliver R.P."/>
        </authorList>
    </citation>
    <scope>NUCLEOTIDE SEQUENCE [LARGE SCALE GENOMIC DNA]</scope>
    <source>
        <strain evidence="3">SN15 / ATCC MYA-4574 / FGSC 10173</strain>
    </source>
</reference>
<protein>
    <submittedName>
        <fullName evidence="2">Uncharacterized protein</fullName>
    </submittedName>
</protein>
<feature type="compositionally biased region" description="Basic and acidic residues" evidence="1">
    <location>
        <begin position="120"/>
        <end position="146"/>
    </location>
</feature>
<accession>Q0UKK7</accession>
<feature type="region of interest" description="Disordered" evidence="1">
    <location>
        <begin position="117"/>
        <end position="280"/>
    </location>
</feature>
<feature type="compositionally biased region" description="Acidic residues" evidence="1">
    <location>
        <begin position="147"/>
        <end position="159"/>
    </location>
</feature>
<dbReference type="Proteomes" id="UP000001055">
    <property type="component" value="Unassembled WGS sequence"/>
</dbReference>
<gene>
    <name evidence="2" type="ORF">SNOG_07707</name>
</gene>
<sequence length="280" mass="31982">MATARKTDVACMDLEEQLAMLISAHTKRSIATGKKRKALANTEIDEKKSQLEEKLAAYVFTRPGPPTSPRESVLGQRQRKIEHQLKKLVKAEIDGPSDERRQELSKVLAEYQQQCFPKPLDPHTKGWEPSRFRCLDPEDPKYKPDFVTDEEDAASDDLVYDVQETMNKQKADQQEAGDRKKYYSLPDDYDEDDSAKSTDIEMRSGSEWDSASTHSNRDLAMASDWKSSDDEDSDWSIDDDEDDDDDDEDDDDDDEDDDDEDLSMCKYHGHAVRVQDANAL</sequence>